<dbReference type="InterPro" id="IPR003594">
    <property type="entry name" value="HATPase_dom"/>
</dbReference>
<organism evidence="3 4">
    <name type="scientific">Actinomadura gamaensis</name>
    <dbReference type="NCBI Taxonomy" id="1763541"/>
    <lineage>
        <taxon>Bacteria</taxon>
        <taxon>Bacillati</taxon>
        <taxon>Actinomycetota</taxon>
        <taxon>Actinomycetes</taxon>
        <taxon>Streptosporangiales</taxon>
        <taxon>Thermomonosporaceae</taxon>
        <taxon>Actinomadura</taxon>
    </lineage>
</organism>
<sequence>MLTVHATSQRVRRTVSLTARLLEGRVARVRDGARDGGGMFRRALFVNADASDTARLLTRQVLAQWGHPDLRDDAEVIVGEFVANVAAVQAAGSLFGLRLIRDEGHLLIEVHDHSPDEPRWPAPDQEPDLLAESGRGLFMVRALASQFGHRFTAGGLKIVWATLLLPASVGTVEKPLTEPENARPASAASL</sequence>
<dbReference type="Pfam" id="PF13581">
    <property type="entry name" value="HATPase_c_2"/>
    <property type="match status" value="1"/>
</dbReference>
<evidence type="ECO:0000313" key="4">
    <source>
        <dbReference type="Proteomes" id="UP001595872"/>
    </source>
</evidence>
<dbReference type="Proteomes" id="UP001595872">
    <property type="component" value="Unassembled WGS sequence"/>
</dbReference>
<proteinExistence type="predicted"/>
<keyword evidence="1" id="KW-0808">Transferase</keyword>
<comment type="caution">
    <text evidence="3">The sequence shown here is derived from an EMBL/GenBank/DDBJ whole genome shotgun (WGS) entry which is preliminary data.</text>
</comment>
<accession>A0ABV9UC50</accession>
<dbReference type="CDD" id="cd16936">
    <property type="entry name" value="HATPase_RsbW-like"/>
    <property type="match status" value="1"/>
</dbReference>
<dbReference type="EMBL" id="JBHSIT010000017">
    <property type="protein sequence ID" value="MFC4913424.1"/>
    <property type="molecule type" value="Genomic_DNA"/>
</dbReference>
<reference evidence="4" key="1">
    <citation type="journal article" date="2019" name="Int. J. Syst. Evol. Microbiol.">
        <title>The Global Catalogue of Microorganisms (GCM) 10K type strain sequencing project: providing services to taxonomists for standard genome sequencing and annotation.</title>
        <authorList>
            <consortium name="The Broad Institute Genomics Platform"/>
            <consortium name="The Broad Institute Genome Sequencing Center for Infectious Disease"/>
            <person name="Wu L."/>
            <person name="Ma J."/>
        </authorList>
    </citation>
    <scope>NUCLEOTIDE SEQUENCE [LARGE SCALE GENOMIC DNA]</scope>
    <source>
        <strain evidence="4">KLKA75</strain>
    </source>
</reference>
<keyword evidence="1" id="KW-0418">Kinase</keyword>
<gene>
    <name evidence="3" type="ORF">ACFPCY_39425</name>
</gene>
<dbReference type="Gene3D" id="3.30.565.10">
    <property type="entry name" value="Histidine kinase-like ATPase, C-terminal domain"/>
    <property type="match status" value="1"/>
</dbReference>
<dbReference type="RefSeq" id="WP_378264333.1">
    <property type="nucleotide sequence ID" value="NZ_JBHSIT010000017.1"/>
</dbReference>
<keyword evidence="3" id="KW-0547">Nucleotide-binding</keyword>
<dbReference type="PANTHER" id="PTHR35526:SF3">
    <property type="entry name" value="ANTI-SIGMA-F FACTOR RSBW"/>
    <property type="match status" value="1"/>
</dbReference>
<dbReference type="GO" id="GO:0005524">
    <property type="term" value="F:ATP binding"/>
    <property type="evidence" value="ECO:0007669"/>
    <property type="project" value="UniProtKB-KW"/>
</dbReference>
<protein>
    <submittedName>
        <fullName evidence="3">ATP-binding protein</fullName>
    </submittedName>
</protein>
<feature type="domain" description="Histidine kinase/HSP90-like ATPase" evidence="2">
    <location>
        <begin position="52"/>
        <end position="155"/>
    </location>
</feature>
<keyword evidence="1" id="KW-0723">Serine/threonine-protein kinase</keyword>
<evidence type="ECO:0000259" key="2">
    <source>
        <dbReference type="Pfam" id="PF13581"/>
    </source>
</evidence>
<keyword evidence="4" id="KW-1185">Reference proteome</keyword>
<dbReference type="InterPro" id="IPR050267">
    <property type="entry name" value="Anti-sigma-factor_SerPK"/>
</dbReference>
<dbReference type="InterPro" id="IPR036890">
    <property type="entry name" value="HATPase_C_sf"/>
</dbReference>
<keyword evidence="3" id="KW-0067">ATP-binding</keyword>
<evidence type="ECO:0000313" key="3">
    <source>
        <dbReference type="EMBL" id="MFC4913424.1"/>
    </source>
</evidence>
<evidence type="ECO:0000256" key="1">
    <source>
        <dbReference type="ARBA" id="ARBA00022527"/>
    </source>
</evidence>
<name>A0ABV9UC50_9ACTN</name>
<dbReference type="PANTHER" id="PTHR35526">
    <property type="entry name" value="ANTI-SIGMA-F FACTOR RSBW-RELATED"/>
    <property type="match status" value="1"/>
</dbReference>